<dbReference type="RefSeq" id="WP_138548300.1">
    <property type="nucleotide sequence ID" value="NZ_PNCG01000010.1"/>
</dbReference>
<reference evidence="3" key="2">
    <citation type="submission" date="2019-06" db="EMBL/GenBank/DDBJ databases">
        <title>Co-occurence of chitin degradation, pigmentation and bioactivity in marine Pseudoalteromonas.</title>
        <authorList>
            <person name="Sonnenschein E.C."/>
            <person name="Bech P.K."/>
        </authorList>
    </citation>
    <scope>NUCLEOTIDE SEQUENCE [LARGE SCALE GENOMIC DNA]</scope>
    <source>
        <strain evidence="3">S2897</strain>
    </source>
</reference>
<dbReference type="EMBL" id="PNCG01000010">
    <property type="protein sequence ID" value="TMP87091.1"/>
    <property type="molecule type" value="Genomic_DNA"/>
</dbReference>
<dbReference type="PANTHER" id="PTHR45398:SF1">
    <property type="entry name" value="ENZYME, PUTATIVE (JCVI)-RELATED"/>
    <property type="match status" value="1"/>
</dbReference>
<dbReference type="AlphaFoldDB" id="A0A5S3Z4Y2"/>
<dbReference type="Pfam" id="PF00501">
    <property type="entry name" value="AMP-binding"/>
    <property type="match status" value="1"/>
</dbReference>
<proteinExistence type="predicted"/>
<accession>A0A5S3Z4Y2</accession>
<evidence type="ECO:0000313" key="3">
    <source>
        <dbReference type="Proteomes" id="UP000305874"/>
    </source>
</evidence>
<sequence>MDSLNKLIDLLAPNCASNENAFITADTLIKRINAFSAHYKKLDMSTAVVLYHSDSVEFFIRLMALAQIPIDIILPPNAQPQTLAKMRELSAFFCGEHSAASEGGFSYIDEALDDTSSSSLAEQRNDNIYWPNDTISGRLIFFTSGSSGPAKAIYKTWTAINRELNTLEQTFMDRLAADSPRFVAMVSHQHIYGLLFKVLWPARFGHCWHGPMFHYPEHLAQYIDSQAPNNWVLIASPAQYSRLVQDNVLVGKRSNLALLFSSGGPLEDSDATHLYQQFERAIIQVYGSTETGGIAYRQVSTSGAVPWQPFLGVALVRHNGQLTLKSPLLDEPMRLDDKVQLLSNGQFMLLGRADRTVKVAEKRVNLVGMEARLIAHPWVKHAAIMQLSTGRLGVLVVLTREGLEQFEQCPRKHISQTLKVHLGQEFEAVCLPRKWRYLQSLPYNSQGKLVPSELESYFD</sequence>
<dbReference type="InterPro" id="IPR045851">
    <property type="entry name" value="AMP-bd_C_sf"/>
</dbReference>
<dbReference type="Proteomes" id="UP000305874">
    <property type="component" value="Unassembled WGS sequence"/>
</dbReference>
<name>A0A5S3Z4Y2_9GAMM</name>
<protein>
    <submittedName>
        <fullName evidence="2">AMP-dependent synthetase</fullName>
    </submittedName>
</protein>
<comment type="caution">
    <text evidence="2">The sequence shown here is derived from an EMBL/GenBank/DDBJ whole genome shotgun (WGS) entry which is preliminary data.</text>
</comment>
<dbReference type="Gene3D" id="3.40.50.12780">
    <property type="entry name" value="N-terminal domain of ligase-like"/>
    <property type="match status" value="1"/>
</dbReference>
<dbReference type="InterPro" id="IPR042099">
    <property type="entry name" value="ANL_N_sf"/>
</dbReference>
<evidence type="ECO:0000259" key="1">
    <source>
        <dbReference type="Pfam" id="PF00501"/>
    </source>
</evidence>
<feature type="domain" description="AMP-dependent synthetase/ligase" evidence="1">
    <location>
        <begin position="137"/>
        <end position="297"/>
    </location>
</feature>
<dbReference type="InterPro" id="IPR000873">
    <property type="entry name" value="AMP-dep_synth/lig_dom"/>
</dbReference>
<dbReference type="Gene3D" id="3.30.300.30">
    <property type="match status" value="1"/>
</dbReference>
<dbReference type="SUPFAM" id="SSF56801">
    <property type="entry name" value="Acetyl-CoA synthetase-like"/>
    <property type="match status" value="1"/>
</dbReference>
<evidence type="ECO:0000313" key="2">
    <source>
        <dbReference type="EMBL" id="TMP87091.1"/>
    </source>
</evidence>
<gene>
    <name evidence="2" type="ORF">CWC05_11560</name>
</gene>
<dbReference type="PANTHER" id="PTHR45398">
    <property type="match status" value="1"/>
</dbReference>
<reference evidence="2 3" key="1">
    <citation type="submission" date="2017-12" db="EMBL/GenBank/DDBJ databases">
        <authorList>
            <person name="Paulsen S."/>
            <person name="Gram L.K."/>
        </authorList>
    </citation>
    <scope>NUCLEOTIDE SEQUENCE [LARGE SCALE GENOMIC DNA]</scope>
    <source>
        <strain evidence="2 3">S2897</strain>
    </source>
</reference>
<organism evidence="2 3">
    <name type="scientific">Pseudoalteromonas ruthenica</name>
    <dbReference type="NCBI Taxonomy" id="151081"/>
    <lineage>
        <taxon>Bacteria</taxon>
        <taxon>Pseudomonadati</taxon>
        <taxon>Pseudomonadota</taxon>
        <taxon>Gammaproteobacteria</taxon>
        <taxon>Alteromonadales</taxon>
        <taxon>Pseudoalteromonadaceae</taxon>
        <taxon>Pseudoalteromonas</taxon>
    </lineage>
</organism>